<comment type="caution">
    <text evidence="1">The sequence shown here is derived from an EMBL/GenBank/DDBJ whole genome shotgun (WGS) entry which is preliminary data.</text>
</comment>
<protein>
    <submittedName>
        <fullName evidence="1">Uncharacterized protein</fullName>
    </submittedName>
</protein>
<proteinExistence type="predicted"/>
<evidence type="ECO:0000313" key="2">
    <source>
        <dbReference type="Proteomes" id="UP000320648"/>
    </source>
</evidence>
<gene>
    <name evidence="1" type="ORF">FQN05_10635</name>
</gene>
<dbReference type="AlphaFoldDB" id="A0A558IKM5"/>
<dbReference type="Proteomes" id="UP000320648">
    <property type="component" value="Unassembled WGS sequence"/>
</dbReference>
<accession>A0A558IKM5</accession>
<dbReference type="EMBL" id="VMTX01000015">
    <property type="protein sequence ID" value="TVU81900.1"/>
    <property type="molecule type" value="Genomic_DNA"/>
</dbReference>
<name>A0A558IKM5_9CORY</name>
<sequence length="215" mass="24473">MPPAPHTCEYYTTETTAHHAAMLSDTLRNHAPAEDTMLALSTCHIHRRVMGEDSPFNDNHATRLRVFSYMSTPTTPLRLTFLRVDHDTWDEPRGFIRIHAGACTDDALPLTLSQTETTITDPDNEPGFTLNIPTHPHPNHVLRCTLTTPRATIPHREQPGVDYLTDIRELFQPQPEPGTSFAHDAIRTLLPYQGLHLHVWADELYCEADITRRRK</sequence>
<organism evidence="1 2">
    <name type="scientific">Corynebacterium aurimucosum</name>
    <dbReference type="NCBI Taxonomy" id="169292"/>
    <lineage>
        <taxon>Bacteria</taxon>
        <taxon>Bacillati</taxon>
        <taxon>Actinomycetota</taxon>
        <taxon>Actinomycetes</taxon>
        <taxon>Mycobacteriales</taxon>
        <taxon>Corynebacteriaceae</taxon>
        <taxon>Corynebacterium</taxon>
    </lineage>
</organism>
<reference evidence="1 2" key="1">
    <citation type="submission" date="2019-07" db="EMBL/GenBank/DDBJ databases">
        <title>Draft genome of C. aurimucosum strain 15-4290.</title>
        <authorList>
            <person name="Pacheco L.G.C."/>
            <person name="Aguiar E.R.G.R."/>
            <person name="Navas J."/>
            <person name="Santos C.S."/>
            <person name="Rocha D.J.P.G."/>
        </authorList>
    </citation>
    <scope>NUCLEOTIDE SEQUENCE [LARGE SCALE GENOMIC DNA]</scope>
    <source>
        <strain evidence="1 2">15-4290</strain>
    </source>
</reference>
<dbReference type="RefSeq" id="WP_158381940.1">
    <property type="nucleotide sequence ID" value="NZ_VMTX01000015.1"/>
</dbReference>
<evidence type="ECO:0000313" key="1">
    <source>
        <dbReference type="EMBL" id="TVU81900.1"/>
    </source>
</evidence>